<dbReference type="RefSeq" id="XP_024730127.1">
    <property type="nucleotide sequence ID" value="XM_024883882.1"/>
</dbReference>
<feature type="compositionally biased region" description="Pro residues" evidence="1">
    <location>
        <begin position="162"/>
        <end position="176"/>
    </location>
</feature>
<evidence type="ECO:0000313" key="3">
    <source>
        <dbReference type="Proteomes" id="UP000235371"/>
    </source>
</evidence>
<feature type="compositionally biased region" description="Low complexity" evidence="1">
    <location>
        <begin position="189"/>
        <end position="206"/>
    </location>
</feature>
<sequence>MGQAITPFARPTATACQYSNCSVSATRGEKFGWEQKNFNTTIVAATVVTIVNTNLQTSRLTTIFNALLAGYTLPPTNSDGTVIQRITYTTLGQVLTTELAFPSSFCVYVDAYTWNDVAPLRDCWIAVTSPFIPHWTAQFLTHTSTSFESNGDVSTSSAAPAISPPPPAPSSGPSPQLPVGQTFSPPSLPENSEPSSLSSSSYQLPPTAQSTNPTTPVSKLSLSTNGVPPGSTPQQSTLELGGSAVVTSTGVTNGVSFPNIYTTTVPSTSQLVTSNGTLVAQLYGFKNLN</sequence>
<reference evidence="2 3" key="1">
    <citation type="submission" date="2016-04" db="EMBL/GenBank/DDBJ databases">
        <title>A degradative enzymes factory behind the ericoid mycorrhizal symbiosis.</title>
        <authorList>
            <consortium name="DOE Joint Genome Institute"/>
            <person name="Martino E."/>
            <person name="Morin E."/>
            <person name="Grelet G."/>
            <person name="Kuo A."/>
            <person name="Kohler A."/>
            <person name="Daghino S."/>
            <person name="Barry K."/>
            <person name="Choi C."/>
            <person name="Cichocki N."/>
            <person name="Clum A."/>
            <person name="Copeland A."/>
            <person name="Hainaut M."/>
            <person name="Haridas S."/>
            <person name="Labutti K."/>
            <person name="Lindquist E."/>
            <person name="Lipzen A."/>
            <person name="Khouja H.-R."/>
            <person name="Murat C."/>
            <person name="Ohm R."/>
            <person name="Olson A."/>
            <person name="Spatafora J."/>
            <person name="Veneault-Fourrey C."/>
            <person name="Henrissat B."/>
            <person name="Grigoriev I."/>
            <person name="Martin F."/>
            <person name="Perotto S."/>
        </authorList>
    </citation>
    <scope>NUCLEOTIDE SEQUENCE [LARGE SCALE GENOMIC DNA]</scope>
    <source>
        <strain evidence="2 3">E</strain>
    </source>
</reference>
<name>A0A2J6SR96_9HELO</name>
<dbReference type="AlphaFoldDB" id="A0A2J6SR96"/>
<dbReference type="EMBL" id="KZ613891">
    <property type="protein sequence ID" value="PMD53223.1"/>
    <property type="molecule type" value="Genomic_DNA"/>
</dbReference>
<keyword evidence="3" id="KW-1185">Reference proteome</keyword>
<accession>A0A2J6SR96</accession>
<organism evidence="2 3">
    <name type="scientific">Hyaloscypha bicolor E</name>
    <dbReference type="NCBI Taxonomy" id="1095630"/>
    <lineage>
        <taxon>Eukaryota</taxon>
        <taxon>Fungi</taxon>
        <taxon>Dikarya</taxon>
        <taxon>Ascomycota</taxon>
        <taxon>Pezizomycotina</taxon>
        <taxon>Leotiomycetes</taxon>
        <taxon>Helotiales</taxon>
        <taxon>Hyaloscyphaceae</taxon>
        <taxon>Hyaloscypha</taxon>
        <taxon>Hyaloscypha bicolor</taxon>
    </lineage>
</organism>
<gene>
    <name evidence="2" type="ORF">K444DRAFT_635575</name>
</gene>
<feature type="compositionally biased region" description="Polar residues" evidence="1">
    <location>
        <begin position="207"/>
        <end position="238"/>
    </location>
</feature>
<dbReference type="Proteomes" id="UP000235371">
    <property type="component" value="Unassembled WGS sequence"/>
</dbReference>
<dbReference type="InParanoid" id="A0A2J6SR96"/>
<evidence type="ECO:0000256" key="1">
    <source>
        <dbReference type="SAM" id="MobiDB-lite"/>
    </source>
</evidence>
<feature type="region of interest" description="Disordered" evidence="1">
    <location>
        <begin position="149"/>
        <end position="238"/>
    </location>
</feature>
<dbReference type="GeneID" id="36591959"/>
<evidence type="ECO:0000313" key="2">
    <source>
        <dbReference type="EMBL" id="PMD53223.1"/>
    </source>
</evidence>
<protein>
    <submittedName>
        <fullName evidence="2">Uncharacterized protein</fullName>
    </submittedName>
</protein>
<dbReference type="OrthoDB" id="4161477at2759"/>
<proteinExistence type="predicted"/>